<evidence type="ECO:0000256" key="1">
    <source>
        <dbReference type="SAM" id="Phobius"/>
    </source>
</evidence>
<evidence type="ECO:0000313" key="3">
    <source>
        <dbReference type="Proteomes" id="UP000234891"/>
    </source>
</evidence>
<protein>
    <submittedName>
        <fullName evidence="2">Uncharacterized protein</fullName>
    </submittedName>
</protein>
<feature type="transmembrane region" description="Helical" evidence="1">
    <location>
        <begin position="39"/>
        <end position="56"/>
    </location>
</feature>
<dbReference type="Pfam" id="PF19517">
    <property type="entry name" value="DUF6050"/>
    <property type="match status" value="1"/>
</dbReference>
<proteinExistence type="predicted"/>
<accession>A0A2N5P7W8</accession>
<name>A0A2N5P7W8_MEDGN</name>
<evidence type="ECO:0000313" key="2">
    <source>
        <dbReference type="EMBL" id="PLT71222.1"/>
    </source>
</evidence>
<reference evidence="2 3" key="1">
    <citation type="journal article" date="2017" name="Genome Med.">
        <title>A novel Ruminococcus gnavus clade enriched in inflammatory bowel disease patients.</title>
        <authorList>
            <person name="Hall A.B."/>
            <person name="Yassour M."/>
            <person name="Sauk J."/>
            <person name="Garner A."/>
            <person name="Jiang X."/>
            <person name="Arthur T."/>
            <person name="Lagoudas G.K."/>
            <person name="Vatanen T."/>
            <person name="Fornelos N."/>
            <person name="Wilson R."/>
            <person name="Bertha M."/>
            <person name="Cohen M."/>
            <person name="Garber J."/>
            <person name="Khalili H."/>
            <person name="Gevers D."/>
            <person name="Ananthakrishnan A.N."/>
            <person name="Kugathasan S."/>
            <person name="Lander E.S."/>
            <person name="Blainey P."/>
            <person name="Vlamakis H."/>
            <person name="Xavier R.J."/>
            <person name="Huttenhower C."/>
        </authorList>
    </citation>
    <scope>NUCLEOTIDE SEQUENCE [LARGE SCALE GENOMIC DNA]</scope>
    <source>
        <strain evidence="2 3">RJX1124</strain>
    </source>
</reference>
<feature type="transmembrane region" description="Helical" evidence="1">
    <location>
        <begin position="68"/>
        <end position="89"/>
    </location>
</feature>
<dbReference type="AlphaFoldDB" id="A0A2N5P7W8"/>
<dbReference type="Proteomes" id="UP000234891">
    <property type="component" value="Unassembled WGS sequence"/>
</dbReference>
<keyword evidence="1" id="KW-1133">Transmembrane helix</keyword>
<dbReference type="InterPro" id="IPR046113">
    <property type="entry name" value="DUF6050"/>
</dbReference>
<dbReference type="EMBL" id="NIHS01000028">
    <property type="protein sequence ID" value="PLT71222.1"/>
    <property type="molecule type" value="Genomic_DNA"/>
</dbReference>
<comment type="caution">
    <text evidence="2">The sequence shown here is derived from an EMBL/GenBank/DDBJ whole genome shotgun (WGS) entry which is preliminary data.</text>
</comment>
<sequence>MSKELMKKTILPMLLLAVWAWIAYHFCVSLEQTELWKIWMVVGMPFGIHRMCIWLLPKNFDIGGTVGVWAMNIIVGCLIGEVVVVWYILRAVYILVKYFVSLLK</sequence>
<keyword evidence="1" id="KW-0472">Membrane</keyword>
<dbReference type="RefSeq" id="WP_101871210.1">
    <property type="nucleotide sequence ID" value="NZ_NIHS01000028.1"/>
</dbReference>
<organism evidence="2 3">
    <name type="scientific">Mediterraneibacter gnavus</name>
    <name type="common">Ruminococcus gnavus</name>
    <dbReference type="NCBI Taxonomy" id="33038"/>
    <lineage>
        <taxon>Bacteria</taxon>
        <taxon>Bacillati</taxon>
        <taxon>Bacillota</taxon>
        <taxon>Clostridia</taxon>
        <taxon>Lachnospirales</taxon>
        <taxon>Lachnospiraceae</taxon>
        <taxon>Mediterraneibacter</taxon>
    </lineage>
</organism>
<keyword evidence="1" id="KW-0812">Transmembrane</keyword>
<gene>
    <name evidence="2" type="ORF">CDL26_13115</name>
</gene>